<dbReference type="InterPro" id="IPR036388">
    <property type="entry name" value="WH-like_DNA-bd_sf"/>
</dbReference>
<dbReference type="Pfam" id="PF01638">
    <property type="entry name" value="HxlR"/>
    <property type="match status" value="1"/>
</dbReference>
<gene>
    <name evidence="6" type="ORF">VPK24_09680</name>
</gene>
<dbReference type="SUPFAM" id="SSF46785">
    <property type="entry name" value="Winged helix' DNA-binding domain"/>
    <property type="match status" value="1"/>
</dbReference>
<evidence type="ECO:0000313" key="6">
    <source>
        <dbReference type="EMBL" id="MFG3817904.1"/>
    </source>
</evidence>
<evidence type="ECO:0000313" key="7">
    <source>
        <dbReference type="Proteomes" id="UP001604335"/>
    </source>
</evidence>
<dbReference type="CDD" id="cd00090">
    <property type="entry name" value="HTH_ARSR"/>
    <property type="match status" value="1"/>
</dbReference>
<feature type="region of interest" description="Disordered" evidence="4">
    <location>
        <begin position="127"/>
        <end position="148"/>
    </location>
</feature>
<dbReference type="InterPro" id="IPR036390">
    <property type="entry name" value="WH_DNA-bd_sf"/>
</dbReference>
<comment type="caution">
    <text evidence="6">The sequence shown here is derived from an EMBL/GenBank/DDBJ whole genome shotgun (WGS) entry which is preliminary data.</text>
</comment>
<dbReference type="PANTHER" id="PTHR33204:SF29">
    <property type="entry name" value="TRANSCRIPTIONAL REGULATOR"/>
    <property type="match status" value="1"/>
</dbReference>
<sequence length="148" mass="16616">MITPNPAPTTGFTRLSCAVETTLNIIDGRWKVLILRELFAGTMRFAQLRRALQGVTQKMLTQQLRELESDGIVHRQVYPEVPPRVEYSLTPLGESLWSVLEAMHNWGLHYQTAQGIADHPVHGEPALPRLPIDYGDPGYGAQDLDNQD</sequence>
<evidence type="ECO:0000256" key="3">
    <source>
        <dbReference type="ARBA" id="ARBA00023163"/>
    </source>
</evidence>
<keyword evidence="3" id="KW-0804">Transcription</keyword>
<evidence type="ECO:0000256" key="1">
    <source>
        <dbReference type="ARBA" id="ARBA00023015"/>
    </source>
</evidence>
<organism evidence="6 7">
    <name type="scientific">Limnothrix redekei LRLZ20PSL1</name>
    <dbReference type="NCBI Taxonomy" id="3112953"/>
    <lineage>
        <taxon>Bacteria</taxon>
        <taxon>Bacillati</taxon>
        <taxon>Cyanobacteriota</taxon>
        <taxon>Cyanophyceae</taxon>
        <taxon>Pseudanabaenales</taxon>
        <taxon>Pseudanabaenaceae</taxon>
        <taxon>Limnothrix</taxon>
    </lineage>
</organism>
<keyword evidence="2" id="KW-0238">DNA-binding</keyword>
<proteinExistence type="predicted"/>
<evidence type="ECO:0000259" key="5">
    <source>
        <dbReference type="PROSITE" id="PS51118"/>
    </source>
</evidence>
<keyword evidence="7" id="KW-1185">Reference proteome</keyword>
<dbReference type="EMBL" id="JAZAQF010000059">
    <property type="protein sequence ID" value="MFG3817904.1"/>
    <property type="molecule type" value="Genomic_DNA"/>
</dbReference>
<keyword evidence="1" id="KW-0805">Transcription regulation</keyword>
<name>A0ABW7C9R0_9CYAN</name>
<feature type="domain" description="HTH hxlR-type" evidence="5">
    <location>
        <begin position="17"/>
        <end position="115"/>
    </location>
</feature>
<dbReference type="Gene3D" id="1.10.10.10">
    <property type="entry name" value="Winged helix-like DNA-binding domain superfamily/Winged helix DNA-binding domain"/>
    <property type="match status" value="1"/>
</dbReference>
<dbReference type="InterPro" id="IPR011991">
    <property type="entry name" value="ArsR-like_HTH"/>
</dbReference>
<dbReference type="PANTHER" id="PTHR33204">
    <property type="entry name" value="TRANSCRIPTIONAL REGULATOR, MARR FAMILY"/>
    <property type="match status" value="1"/>
</dbReference>
<dbReference type="Proteomes" id="UP001604335">
    <property type="component" value="Unassembled WGS sequence"/>
</dbReference>
<protein>
    <submittedName>
        <fullName evidence="6">Helix-turn-helix domain-containing protein</fullName>
    </submittedName>
</protein>
<accession>A0ABW7C9R0</accession>
<dbReference type="PROSITE" id="PS51118">
    <property type="entry name" value="HTH_HXLR"/>
    <property type="match status" value="1"/>
</dbReference>
<dbReference type="InterPro" id="IPR002577">
    <property type="entry name" value="HTH_HxlR"/>
</dbReference>
<evidence type="ECO:0000256" key="2">
    <source>
        <dbReference type="ARBA" id="ARBA00023125"/>
    </source>
</evidence>
<evidence type="ECO:0000256" key="4">
    <source>
        <dbReference type="SAM" id="MobiDB-lite"/>
    </source>
</evidence>
<reference evidence="7" key="1">
    <citation type="journal article" date="2024" name="Algal Res.">
        <title>Biochemical, toxicological and genomic investigation of a high-biomass producing Limnothrix strain isolated from Italian shallow drinking water reservoir.</title>
        <authorList>
            <person name="Simonazzi M."/>
            <person name="Shishido T.K."/>
            <person name="Delbaje E."/>
            <person name="Wahlsten M."/>
            <person name="Fewer D.P."/>
            <person name="Sivonen K."/>
            <person name="Pezzolesi L."/>
            <person name="Pistocchi R."/>
        </authorList>
    </citation>
    <scope>NUCLEOTIDE SEQUENCE [LARGE SCALE GENOMIC DNA]</scope>
    <source>
        <strain evidence="7">LRLZ20PSL1</strain>
    </source>
</reference>